<dbReference type="InterPro" id="IPR003423">
    <property type="entry name" value="OMP_efflux"/>
</dbReference>
<dbReference type="InterPro" id="IPR051906">
    <property type="entry name" value="TolC-like"/>
</dbReference>
<reference evidence="9 10" key="1">
    <citation type="submission" date="2016-11" db="EMBL/GenBank/DDBJ databases">
        <authorList>
            <person name="Jaros S."/>
            <person name="Januszkiewicz K."/>
            <person name="Wedrychowicz H."/>
        </authorList>
    </citation>
    <scope>NUCLEOTIDE SEQUENCE [LARGE SCALE GENOMIC DNA]</scope>
    <source>
        <strain evidence="9 10">KHT3</strain>
    </source>
</reference>
<keyword evidence="8" id="KW-0732">Signal</keyword>
<dbReference type="GO" id="GO:0009279">
    <property type="term" value="C:cell outer membrane"/>
    <property type="evidence" value="ECO:0007669"/>
    <property type="project" value="UniProtKB-SubCell"/>
</dbReference>
<dbReference type="RefSeq" id="WP_073211402.1">
    <property type="nucleotide sequence ID" value="NZ_FRBD01000031.1"/>
</dbReference>
<protein>
    <submittedName>
        <fullName evidence="9">Outer membrane protein</fullName>
    </submittedName>
</protein>
<evidence type="ECO:0000313" key="10">
    <source>
        <dbReference type="Proteomes" id="UP000184130"/>
    </source>
</evidence>
<keyword evidence="5" id="KW-0812">Transmembrane</keyword>
<evidence type="ECO:0000256" key="4">
    <source>
        <dbReference type="ARBA" id="ARBA00022452"/>
    </source>
</evidence>
<keyword evidence="4" id="KW-1134">Transmembrane beta strand</keyword>
<dbReference type="OrthoDB" id="9811587at2"/>
<evidence type="ECO:0000256" key="6">
    <source>
        <dbReference type="ARBA" id="ARBA00023136"/>
    </source>
</evidence>
<comment type="similarity">
    <text evidence="2">Belongs to the outer membrane factor (OMF) (TC 1.B.17) family.</text>
</comment>
<keyword evidence="7" id="KW-0998">Cell outer membrane</keyword>
<dbReference type="GO" id="GO:0015562">
    <property type="term" value="F:efflux transmembrane transporter activity"/>
    <property type="evidence" value="ECO:0007669"/>
    <property type="project" value="InterPro"/>
</dbReference>
<dbReference type="Proteomes" id="UP000184130">
    <property type="component" value="Unassembled WGS sequence"/>
</dbReference>
<dbReference type="PANTHER" id="PTHR30026:SF20">
    <property type="entry name" value="OUTER MEMBRANE PROTEIN TOLC"/>
    <property type="match status" value="1"/>
</dbReference>
<dbReference type="EMBL" id="FRBD01000031">
    <property type="protein sequence ID" value="SHL20713.1"/>
    <property type="molecule type" value="Genomic_DNA"/>
</dbReference>
<dbReference type="GO" id="GO:0015288">
    <property type="term" value="F:porin activity"/>
    <property type="evidence" value="ECO:0007669"/>
    <property type="project" value="TreeGrafter"/>
</dbReference>
<dbReference type="Pfam" id="PF02321">
    <property type="entry name" value="OEP"/>
    <property type="match status" value="2"/>
</dbReference>
<evidence type="ECO:0000256" key="8">
    <source>
        <dbReference type="SAM" id="SignalP"/>
    </source>
</evidence>
<feature type="signal peptide" evidence="8">
    <location>
        <begin position="1"/>
        <end position="21"/>
    </location>
</feature>
<name>A0A1M6YRL0_XYLRU</name>
<evidence type="ECO:0000256" key="5">
    <source>
        <dbReference type="ARBA" id="ARBA00022692"/>
    </source>
</evidence>
<keyword evidence="6" id="KW-0472">Membrane</keyword>
<evidence type="ECO:0000256" key="2">
    <source>
        <dbReference type="ARBA" id="ARBA00007613"/>
    </source>
</evidence>
<dbReference type="AlphaFoldDB" id="A0A1M6YRL0"/>
<dbReference type="PANTHER" id="PTHR30026">
    <property type="entry name" value="OUTER MEMBRANE PROTEIN TOLC"/>
    <property type="match status" value="1"/>
</dbReference>
<comment type="subcellular location">
    <subcellularLocation>
        <location evidence="1">Cell outer membrane</location>
    </subcellularLocation>
</comment>
<dbReference type="Gene3D" id="1.20.1600.10">
    <property type="entry name" value="Outer membrane efflux proteins (OEP)"/>
    <property type="match status" value="1"/>
</dbReference>
<gene>
    <name evidence="9" type="ORF">SAMN05216463_13122</name>
</gene>
<organism evidence="9 10">
    <name type="scientific">Xylanibacter ruminicola</name>
    <name type="common">Prevotella ruminicola</name>
    <dbReference type="NCBI Taxonomy" id="839"/>
    <lineage>
        <taxon>Bacteria</taxon>
        <taxon>Pseudomonadati</taxon>
        <taxon>Bacteroidota</taxon>
        <taxon>Bacteroidia</taxon>
        <taxon>Bacteroidales</taxon>
        <taxon>Prevotellaceae</taxon>
        <taxon>Xylanibacter</taxon>
    </lineage>
</organism>
<evidence type="ECO:0000256" key="7">
    <source>
        <dbReference type="ARBA" id="ARBA00023237"/>
    </source>
</evidence>
<evidence type="ECO:0000256" key="1">
    <source>
        <dbReference type="ARBA" id="ARBA00004442"/>
    </source>
</evidence>
<keyword evidence="3" id="KW-0813">Transport</keyword>
<dbReference type="SUPFAM" id="SSF56954">
    <property type="entry name" value="Outer membrane efflux proteins (OEP)"/>
    <property type="match status" value="1"/>
</dbReference>
<sequence length="443" mass="49533">MKYKMITSVAILLAALSAARAQEHAYTLDECIDYAISHNINVQERALAISQQEIALNTSKNAWLPDLNLDMSQMFGFNNPGAASGNGSVSLAEDGSATTGSVRASMPLFDGFRIKNQIQADKFSLISATANLEAAKKDISIQVAAYYLQCLYYKGMADVSRKQVETSREMVRRAAILVEDGKRPRSEQADAEAQLALDEHTLTNDEGQYTLSLLTLAHALNMPDIEGFRIVEDEQALGLSSDATLQMPQTIYESTVDSWPTIMSAQAGIRQSESLLKVRKADYYPQLNLTGSIGTAYYNLFHQGGLGSFGHQLHSNLGEIIGLSLSYPIFNRFQTRNSVKHASNEILQQRLAFEDAKLKLREDIQNAYYNATVAQKRRQSSVKACEASRISVEYEEIRYEEGRASIFDLLQARQKFHKAQQDAVQAKYESLIRLKILEFYYTR</sequence>
<evidence type="ECO:0000256" key="3">
    <source>
        <dbReference type="ARBA" id="ARBA00022448"/>
    </source>
</evidence>
<accession>A0A1M6YRL0</accession>
<dbReference type="GO" id="GO:1990281">
    <property type="term" value="C:efflux pump complex"/>
    <property type="evidence" value="ECO:0007669"/>
    <property type="project" value="TreeGrafter"/>
</dbReference>
<evidence type="ECO:0000313" key="9">
    <source>
        <dbReference type="EMBL" id="SHL20713.1"/>
    </source>
</evidence>
<proteinExistence type="inferred from homology"/>
<feature type="chain" id="PRO_5009922978" evidence="8">
    <location>
        <begin position="22"/>
        <end position="443"/>
    </location>
</feature>